<dbReference type="GO" id="GO:0048038">
    <property type="term" value="F:quinone binding"/>
    <property type="evidence" value="ECO:0007669"/>
    <property type="project" value="UniProtKB-KW"/>
</dbReference>
<reference evidence="11" key="1">
    <citation type="journal article" date="2021" name="Mitochondrial DNA Part B Resour">
        <title>A gene-rich and compact chloroplast genome of the green alga Nephroselmis pyriformis (N.Carter) Ettl 1982 from the shores of Mersin (Eastern Mediterranean Sea).</title>
        <authorList>
            <person name="Gastineau R."/>
            <person name="Konucu M."/>
            <person name="Tekdal D."/>
            <person name="Lemieux C."/>
            <person name="Turmel M."/>
            <person name="Witkowski A."/>
            <person name="Eker-Develi E."/>
        </authorList>
    </citation>
    <scope>NUCLEOTIDE SEQUENCE</scope>
    <source>
        <strain evidence="11">MED1</strain>
    </source>
</reference>
<dbReference type="PANTHER" id="PTHR11434:SF16">
    <property type="entry name" value="NADH-UBIQUINONE OXIDOREDUCTASE CHAIN 4L"/>
    <property type="match status" value="1"/>
</dbReference>
<dbReference type="EMBL" id="MW077730">
    <property type="protein sequence ID" value="QSV37320.1"/>
    <property type="molecule type" value="Genomic_DNA"/>
</dbReference>
<dbReference type="GO" id="GO:0019684">
    <property type="term" value="P:photosynthesis, light reaction"/>
    <property type="evidence" value="ECO:0007669"/>
    <property type="project" value="UniProtKB-UniRule"/>
</dbReference>
<comment type="similarity">
    <text evidence="2 10">Belongs to the complex I subunit 4L family.</text>
</comment>
<keyword evidence="11" id="KW-0150">Chloroplast</keyword>
<comment type="subcellular location">
    <subcellularLocation>
        <location evidence="1">Membrane</location>
        <topology evidence="1">Multi-pass membrane protein</topology>
    </subcellularLocation>
    <subcellularLocation>
        <location evidence="10">Plastid</location>
        <location evidence="10">Chloroplast thylakoid membrane</location>
        <topology evidence="10">Multi-pass membrane protein</topology>
    </subcellularLocation>
</comment>
<evidence type="ECO:0000256" key="9">
    <source>
        <dbReference type="ARBA" id="ARBA00023136"/>
    </source>
</evidence>
<sequence>MILEAYLLLAAGLFCLGLYGILTSRNVVRVLMSLELMLNGVNINFVAFSSFLDPYDLKGQVFAIFVMAIAAAEAAIGLAIVLAIYRNRQSVDLEEFNLLKW</sequence>
<dbReference type="GO" id="GO:0042773">
    <property type="term" value="P:ATP synthesis coupled electron transport"/>
    <property type="evidence" value="ECO:0007669"/>
    <property type="project" value="InterPro"/>
</dbReference>
<feature type="transmembrane region" description="Helical" evidence="10">
    <location>
        <begin position="36"/>
        <end position="55"/>
    </location>
</feature>
<evidence type="ECO:0000256" key="1">
    <source>
        <dbReference type="ARBA" id="ARBA00004141"/>
    </source>
</evidence>
<dbReference type="GO" id="GO:0030964">
    <property type="term" value="C:NADH dehydrogenase complex"/>
    <property type="evidence" value="ECO:0007669"/>
    <property type="project" value="TreeGrafter"/>
</dbReference>
<dbReference type="EC" id="7.1.1.-" evidence="10"/>
<keyword evidence="6 10" id="KW-0521">NADP</keyword>
<comment type="catalytic activity">
    <reaction evidence="10">
        <text>a plastoquinone + NADH + (n+1) H(+)(in) = a plastoquinol + NAD(+) + n H(+)(out)</text>
        <dbReference type="Rhea" id="RHEA:42608"/>
        <dbReference type="Rhea" id="RHEA-COMP:9561"/>
        <dbReference type="Rhea" id="RHEA-COMP:9562"/>
        <dbReference type="ChEBI" id="CHEBI:15378"/>
        <dbReference type="ChEBI" id="CHEBI:17757"/>
        <dbReference type="ChEBI" id="CHEBI:57540"/>
        <dbReference type="ChEBI" id="CHEBI:57945"/>
        <dbReference type="ChEBI" id="CHEBI:62192"/>
    </reaction>
</comment>
<evidence type="ECO:0000256" key="2">
    <source>
        <dbReference type="ARBA" id="ARBA00010519"/>
    </source>
</evidence>
<dbReference type="InterPro" id="IPR001133">
    <property type="entry name" value="NADH_UbQ_OxRdtase_chain4L/K"/>
</dbReference>
<dbReference type="Gene3D" id="1.10.287.3510">
    <property type="match status" value="1"/>
</dbReference>
<organism evidence="11">
    <name type="scientific">Nephroselmis pyriformis</name>
    <dbReference type="NCBI Taxonomy" id="156128"/>
    <lineage>
        <taxon>Eukaryota</taxon>
        <taxon>Viridiplantae</taxon>
        <taxon>Chlorophyta</taxon>
        <taxon>Nephroselmidophyceae</taxon>
        <taxon>Nephroselmidales</taxon>
        <taxon>Nephroselmidaceae</taxon>
        <taxon>Nephroselmis</taxon>
    </lineage>
</organism>
<keyword evidence="10" id="KW-1278">Translocase</keyword>
<geneLocation type="chloroplast" evidence="11"/>
<dbReference type="HAMAP" id="MF_01456">
    <property type="entry name" value="NDH1_NuoK"/>
    <property type="match status" value="1"/>
</dbReference>
<dbReference type="Pfam" id="PF00420">
    <property type="entry name" value="Oxidored_q2"/>
    <property type="match status" value="1"/>
</dbReference>
<comment type="subunit">
    <text evidence="10">NDH is composed of at least 16 different subunits, 5 of which are encoded in the nucleus.</text>
</comment>
<evidence type="ECO:0000256" key="3">
    <source>
        <dbReference type="ARBA" id="ARBA00022448"/>
    </source>
</evidence>
<evidence type="ECO:0000256" key="8">
    <source>
        <dbReference type="ARBA" id="ARBA00022989"/>
    </source>
</evidence>
<dbReference type="PANTHER" id="PTHR11434">
    <property type="entry name" value="NADH-UBIQUINONE OXIDOREDUCTASE SUBUNIT ND4L"/>
    <property type="match status" value="1"/>
</dbReference>
<dbReference type="NCBIfam" id="NF004321">
    <property type="entry name" value="PRK05715.1-3"/>
    <property type="match status" value="1"/>
</dbReference>
<evidence type="ECO:0000256" key="4">
    <source>
        <dbReference type="ARBA" id="ARBA00022692"/>
    </source>
</evidence>
<evidence type="ECO:0000256" key="6">
    <source>
        <dbReference type="ARBA" id="ARBA00022857"/>
    </source>
</evidence>
<dbReference type="AlphaFoldDB" id="A0A8A2H8Q9"/>
<evidence type="ECO:0000313" key="11">
    <source>
        <dbReference type="EMBL" id="QSV37320.1"/>
    </source>
</evidence>
<dbReference type="GO" id="GO:0009535">
    <property type="term" value="C:chloroplast thylakoid membrane"/>
    <property type="evidence" value="ECO:0007669"/>
    <property type="project" value="UniProtKB-SubCell"/>
</dbReference>
<dbReference type="NCBIfam" id="NF004322">
    <property type="entry name" value="PRK05715.1-4"/>
    <property type="match status" value="1"/>
</dbReference>
<dbReference type="NCBIfam" id="NF004323">
    <property type="entry name" value="PRK05715.1-5"/>
    <property type="match status" value="1"/>
</dbReference>
<proteinExistence type="inferred from homology"/>
<keyword evidence="5 10" id="KW-0874">Quinone</keyword>
<keyword evidence="10" id="KW-0520">NAD</keyword>
<accession>A0A8A2H8Q9</accession>
<keyword evidence="8 10" id="KW-1133">Transmembrane helix</keyword>
<dbReference type="FunFam" id="1.10.287.3510:FF:000001">
    <property type="entry name" value="NADH-quinone oxidoreductase subunit K"/>
    <property type="match status" value="1"/>
</dbReference>
<keyword evidence="3 10" id="KW-0813">Transport</keyword>
<keyword evidence="4 10" id="KW-0812">Transmembrane</keyword>
<dbReference type="NCBIfam" id="NF004320">
    <property type="entry name" value="PRK05715.1-2"/>
    <property type="match status" value="1"/>
</dbReference>
<evidence type="ECO:0000256" key="7">
    <source>
        <dbReference type="ARBA" id="ARBA00022957"/>
    </source>
</evidence>
<protein>
    <recommendedName>
        <fullName evidence="10">NAD(P)H-quinone oxidoreductase subunit 4L, chloroplastic</fullName>
        <ecNumber evidence="10">7.1.1.-</ecNumber>
    </recommendedName>
    <alternativeName>
        <fullName evidence="10">NAD(P)H dehydrogenase subunit 4L</fullName>
    </alternativeName>
    <alternativeName>
        <fullName evidence="10">NADH-plastoquinone oxidoreductase subunit 4L</fullName>
    </alternativeName>
</protein>
<comment type="catalytic activity">
    <reaction evidence="10">
        <text>a plastoquinone + NADPH + (n+1) H(+)(in) = a plastoquinol + NADP(+) + n H(+)(out)</text>
        <dbReference type="Rhea" id="RHEA:42612"/>
        <dbReference type="Rhea" id="RHEA-COMP:9561"/>
        <dbReference type="Rhea" id="RHEA-COMP:9562"/>
        <dbReference type="ChEBI" id="CHEBI:15378"/>
        <dbReference type="ChEBI" id="CHEBI:17757"/>
        <dbReference type="ChEBI" id="CHEBI:57783"/>
        <dbReference type="ChEBI" id="CHEBI:58349"/>
        <dbReference type="ChEBI" id="CHEBI:62192"/>
    </reaction>
</comment>
<feature type="transmembrane region" description="Helical" evidence="10">
    <location>
        <begin position="61"/>
        <end position="85"/>
    </location>
</feature>
<dbReference type="RefSeq" id="YP_010231251.1">
    <property type="nucleotide sequence ID" value="NC_059722.1"/>
</dbReference>
<keyword evidence="11" id="KW-0934">Plastid</keyword>
<keyword evidence="7 10" id="KW-0618">Plastoquinone</keyword>
<comment type="function">
    <text evidence="10">NDH shuttles electrons from NAD(P)H:plastoquinone, via FMN and iron-sulfur (Fe-S) centers, to quinones in the photosynthetic chain and possibly in a chloroplast respiratory chain. The immediate electron acceptor for the enzyme in this species is believed to be plastoquinone. Couples the redox reaction to proton translocation, and thus conserves the redox energy in a proton gradient.</text>
</comment>
<name>A0A8A2H8Q9_9CHLO</name>
<dbReference type="InterPro" id="IPR039428">
    <property type="entry name" value="NUOK/Mnh_C1-like"/>
</dbReference>
<dbReference type="GeneID" id="69223286"/>
<keyword evidence="10" id="KW-0793">Thylakoid</keyword>
<gene>
    <name evidence="10 11" type="primary">ndhE</name>
</gene>
<dbReference type="GO" id="GO:0016655">
    <property type="term" value="F:oxidoreductase activity, acting on NAD(P)H, quinone or similar compound as acceptor"/>
    <property type="evidence" value="ECO:0007669"/>
    <property type="project" value="UniProtKB-UniRule"/>
</dbReference>
<evidence type="ECO:0000256" key="10">
    <source>
        <dbReference type="HAMAP-Rule" id="MF_01456"/>
    </source>
</evidence>
<feature type="transmembrane region" description="Helical" evidence="10">
    <location>
        <begin position="6"/>
        <end position="24"/>
    </location>
</feature>
<keyword evidence="9 10" id="KW-0472">Membrane</keyword>
<evidence type="ECO:0000256" key="5">
    <source>
        <dbReference type="ARBA" id="ARBA00022719"/>
    </source>
</evidence>